<dbReference type="InterPro" id="IPR051906">
    <property type="entry name" value="TolC-like"/>
</dbReference>
<keyword evidence="3" id="KW-0813">Transport</keyword>
<dbReference type="GO" id="GO:0015562">
    <property type="term" value="F:efflux transmembrane transporter activity"/>
    <property type="evidence" value="ECO:0007669"/>
    <property type="project" value="InterPro"/>
</dbReference>
<keyword evidence="4" id="KW-1134">Transmembrane beta strand</keyword>
<comment type="caution">
    <text evidence="11">The sequence shown here is derived from an EMBL/GenBank/DDBJ whole genome shotgun (WGS) entry which is preliminary data.</text>
</comment>
<dbReference type="GO" id="GO:0015288">
    <property type="term" value="F:porin activity"/>
    <property type="evidence" value="ECO:0007669"/>
    <property type="project" value="TreeGrafter"/>
</dbReference>
<keyword evidence="10" id="KW-0732">Signal</keyword>
<dbReference type="Gene3D" id="1.20.1600.10">
    <property type="entry name" value="Outer membrane efflux proteins (OEP)"/>
    <property type="match status" value="1"/>
</dbReference>
<keyword evidence="7" id="KW-0998">Cell outer membrane</keyword>
<dbReference type="SUPFAM" id="SSF56954">
    <property type="entry name" value="Outer membrane efflux proteins (OEP)"/>
    <property type="match status" value="1"/>
</dbReference>
<dbReference type="GO" id="GO:0009279">
    <property type="term" value="C:cell outer membrane"/>
    <property type="evidence" value="ECO:0007669"/>
    <property type="project" value="UniProtKB-SubCell"/>
</dbReference>
<comment type="subcellular location">
    <subcellularLocation>
        <location evidence="1">Cell outer membrane</location>
    </subcellularLocation>
</comment>
<feature type="chain" id="PRO_5039249000" evidence="10">
    <location>
        <begin position="28"/>
        <end position="514"/>
    </location>
</feature>
<dbReference type="PANTHER" id="PTHR30026">
    <property type="entry name" value="OUTER MEMBRANE PROTEIN TOLC"/>
    <property type="match status" value="1"/>
</dbReference>
<evidence type="ECO:0000256" key="3">
    <source>
        <dbReference type="ARBA" id="ARBA00022448"/>
    </source>
</evidence>
<evidence type="ECO:0000256" key="7">
    <source>
        <dbReference type="ARBA" id="ARBA00023237"/>
    </source>
</evidence>
<dbReference type="GO" id="GO:1990281">
    <property type="term" value="C:efflux pump complex"/>
    <property type="evidence" value="ECO:0007669"/>
    <property type="project" value="TreeGrafter"/>
</dbReference>
<evidence type="ECO:0000256" key="5">
    <source>
        <dbReference type="ARBA" id="ARBA00022692"/>
    </source>
</evidence>
<proteinExistence type="inferred from homology"/>
<dbReference type="EMBL" id="SVCA01000002">
    <property type="protein sequence ID" value="MBE6084584.1"/>
    <property type="molecule type" value="Genomic_DNA"/>
</dbReference>
<dbReference type="Proteomes" id="UP000772151">
    <property type="component" value="Unassembled WGS sequence"/>
</dbReference>
<accession>A0A927ZPZ1</accession>
<evidence type="ECO:0000256" key="4">
    <source>
        <dbReference type="ARBA" id="ARBA00022452"/>
    </source>
</evidence>
<dbReference type="InterPro" id="IPR003423">
    <property type="entry name" value="OMP_efflux"/>
</dbReference>
<feature type="coiled-coil region" evidence="8">
    <location>
        <begin position="365"/>
        <end position="417"/>
    </location>
</feature>
<comment type="similarity">
    <text evidence="2">Belongs to the outer membrane factor (OMF) (TC 1.B.17) family.</text>
</comment>
<dbReference type="Pfam" id="PF02321">
    <property type="entry name" value="OEP"/>
    <property type="match status" value="2"/>
</dbReference>
<evidence type="ECO:0000256" key="6">
    <source>
        <dbReference type="ARBA" id="ARBA00023136"/>
    </source>
</evidence>
<evidence type="ECO:0000313" key="11">
    <source>
        <dbReference type="EMBL" id="MBE6084584.1"/>
    </source>
</evidence>
<keyword evidence="5" id="KW-0812">Transmembrane</keyword>
<reference evidence="11" key="1">
    <citation type="submission" date="2019-04" db="EMBL/GenBank/DDBJ databases">
        <title>Evolution of Biomass-Degrading Anaerobic Consortia Revealed by Metagenomics.</title>
        <authorList>
            <person name="Peng X."/>
        </authorList>
    </citation>
    <scope>NUCLEOTIDE SEQUENCE</scope>
    <source>
        <strain evidence="11">SIG242</strain>
    </source>
</reference>
<feature type="signal peptide" evidence="10">
    <location>
        <begin position="1"/>
        <end position="27"/>
    </location>
</feature>
<evidence type="ECO:0000256" key="10">
    <source>
        <dbReference type="SAM" id="SignalP"/>
    </source>
</evidence>
<dbReference type="AlphaFoldDB" id="A0A927ZPZ1"/>
<dbReference type="PANTHER" id="PTHR30026:SF20">
    <property type="entry name" value="OUTER MEMBRANE PROTEIN TOLC"/>
    <property type="match status" value="1"/>
</dbReference>
<protein>
    <submittedName>
        <fullName evidence="11">TolC family protein</fullName>
    </submittedName>
</protein>
<keyword evidence="8" id="KW-0175">Coiled coil</keyword>
<evidence type="ECO:0000256" key="9">
    <source>
        <dbReference type="SAM" id="MobiDB-lite"/>
    </source>
</evidence>
<evidence type="ECO:0000313" key="12">
    <source>
        <dbReference type="Proteomes" id="UP000772151"/>
    </source>
</evidence>
<organism evidence="11 12">
    <name type="scientific">Selenomonas ruminantium</name>
    <dbReference type="NCBI Taxonomy" id="971"/>
    <lineage>
        <taxon>Bacteria</taxon>
        <taxon>Bacillati</taxon>
        <taxon>Bacillota</taxon>
        <taxon>Negativicutes</taxon>
        <taxon>Selenomonadales</taxon>
        <taxon>Selenomonadaceae</taxon>
        <taxon>Selenomonas</taxon>
    </lineage>
</organism>
<dbReference type="RefSeq" id="WP_303668671.1">
    <property type="nucleotide sequence ID" value="NZ_SVCA01000002.1"/>
</dbReference>
<name>A0A927ZPZ1_SELRU</name>
<sequence length="514" mass="56279">MKFYDSLKNKLLLASILGCTLVFSAKACGAEEASTVHLSLAESIRMALDTDESIESSAAQREAAWHNLRAIRRSKGPVVSWTSQAHRIGGRNYESANEAHDEYGDPHAGNVSHAYYAPGIGYFPGSSMTVGSYAYNNTFANSWSLTVPLYTGGQVEGQIDAGRYQLNRADLTTENTRQTVRYAAAEGYANLIHLENLAKVAREAVAMGNTQMNLIQAQFEEGAVAEADLLMMKVNIANDRQNLVNAEKQVEVAKSTLASIVGLPQDTNVEPLDVFSYEPYDKDLAACEAYALTHRPDGLAADYNIKAAQAQKESAKAGYRPKVTAVASQNISGNTPFRSERSNAWEAGLNISWNIFDNGVTAESVQKADANIRAYEAEARRMKKAIRLETRTAYLNMKAAEQNIQETAVAVKQAEDSYVIAQVRYEEGVDVLLGLTDAQDKLTRAKQNYMTALYQYNLSRAALEKAMGVPVGFDALRYAAAEEKGATAEQALNASQLEKEPDEDEGYNKRQKAN</sequence>
<feature type="region of interest" description="Disordered" evidence="9">
    <location>
        <begin position="489"/>
        <end position="514"/>
    </location>
</feature>
<gene>
    <name evidence="11" type="ORF">E7203_03805</name>
</gene>
<keyword evidence="6" id="KW-0472">Membrane</keyword>
<evidence type="ECO:0000256" key="8">
    <source>
        <dbReference type="SAM" id="Coils"/>
    </source>
</evidence>
<evidence type="ECO:0000256" key="1">
    <source>
        <dbReference type="ARBA" id="ARBA00004442"/>
    </source>
</evidence>
<evidence type="ECO:0000256" key="2">
    <source>
        <dbReference type="ARBA" id="ARBA00007613"/>
    </source>
</evidence>